<reference evidence="7" key="4">
    <citation type="submission" date="2024-02" db="EMBL/GenBank/DDBJ databases">
        <title>Comparative genomics of Cryptococcus and Kwoniella reveals pathogenesis evolution and contrasting modes of karyotype evolution via chromosome fusion or intercentromeric recombination.</title>
        <authorList>
            <person name="Coelho M.A."/>
            <person name="David-Palma M."/>
            <person name="Shea T."/>
            <person name="Bowers K."/>
            <person name="McGinley-Smith S."/>
            <person name="Mohammad A.W."/>
            <person name="Gnirke A."/>
            <person name="Yurkov A.M."/>
            <person name="Nowrousian M."/>
            <person name="Sun S."/>
            <person name="Cuomo C.A."/>
            <person name="Heitman J."/>
        </authorList>
    </citation>
    <scope>NUCLEOTIDE SEQUENCE</scope>
    <source>
        <strain evidence="7">CBS 10118</strain>
    </source>
</reference>
<dbReference type="InterPro" id="IPR002347">
    <property type="entry name" value="SDR_fam"/>
</dbReference>
<gene>
    <name evidence="6" type="ORF">I302_01147</name>
    <name evidence="7" type="ORF">I302_102457</name>
</gene>
<dbReference type="Gene3D" id="3.40.50.720">
    <property type="entry name" value="NAD(P)-binding Rossmann-like Domain"/>
    <property type="match status" value="1"/>
</dbReference>
<dbReference type="Pfam" id="PF00106">
    <property type="entry name" value="adh_short"/>
    <property type="match status" value="1"/>
</dbReference>
<reference evidence="7" key="2">
    <citation type="submission" date="2013-07" db="EMBL/GenBank/DDBJ databases">
        <authorList>
            <consortium name="The Broad Institute Genome Sequencing Platform"/>
            <person name="Cuomo C."/>
            <person name="Litvintseva A."/>
            <person name="Chen Y."/>
            <person name="Heitman J."/>
            <person name="Sun S."/>
            <person name="Springer D."/>
            <person name="Dromer F."/>
            <person name="Young S.K."/>
            <person name="Zeng Q."/>
            <person name="Gargeya S."/>
            <person name="Fitzgerald M."/>
            <person name="Abouelleil A."/>
            <person name="Alvarado L."/>
            <person name="Berlin A.M."/>
            <person name="Chapman S.B."/>
            <person name="Dewar J."/>
            <person name="Goldberg J."/>
            <person name="Griggs A."/>
            <person name="Gujja S."/>
            <person name="Hansen M."/>
            <person name="Howarth C."/>
            <person name="Imamovic A."/>
            <person name="Larimer J."/>
            <person name="McCowan C."/>
            <person name="Murphy C."/>
            <person name="Pearson M."/>
            <person name="Priest M."/>
            <person name="Roberts A."/>
            <person name="Saif S."/>
            <person name="Shea T."/>
            <person name="Sykes S."/>
            <person name="Wortman J."/>
            <person name="Nusbaum C."/>
            <person name="Birren B."/>
        </authorList>
    </citation>
    <scope>NUCLEOTIDE SEQUENCE</scope>
    <source>
        <strain evidence="7">CBS 10118</strain>
    </source>
</reference>
<dbReference type="FunFam" id="3.40.50.720:FF:000084">
    <property type="entry name" value="Short-chain dehydrogenase reductase"/>
    <property type="match status" value="1"/>
</dbReference>
<evidence type="ECO:0000256" key="1">
    <source>
        <dbReference type="ARBA" id="ARBA00006484"/>
    </source>
</evidence>
<dbReference type="STRING" id="1296100.A0A1B9GF68"/>
<dbReference type="PRINTS" id="PR00080">
    <property type="entry name" value="SDRFAMILY"/>
</dbReference>
<feature type="region of interest" description="Disordered" evidence="5">
    <location>
        <begin position="231"/>
        <end position="262"/>
    </location>
</feature>
<dbReference type="SUPFAM" id="SSF51735">
    <property type="entry name" value="NAD(P)-binding Rossmann-fold domains"/>
    <property type="match status" value="1"/>
</dbReference>
<keyword evidence="3" id="KW-0560">Oxidoreductase</keyword>
<dbReference type="GeneID" id="30205546"/>
<dbReference type="KEGG" id="kbi:30205546"/>
<evidence type="ECO:0000313" key="7">
    <source>
        <dbReference type="EMBL" id="WVW80475.1"/>
    </source>
</evidence>
<evidence type="ECO:0008006" key="9">
    <source>
        <dbReference type="Google" id="ProtNLM"/>
    </source>
</evidence>
<accession>A0A1B9GF68</accession>
<keyword evidence="2" id="KW-0521">NADP</keyword>
<proteinExistence type="inferred from homology"/>
<comment type="similarity">
    <text evidence="1 4">Belongs to the short-chain dehydrogenases/reductases (SDR) family.</text>
</comment>
<dbReference type="InterPro" id="IPR036291">
    <property type="entry name" value="NAD(P)-bd_dom_sf"/>
</dbReference>
<dbReference type="PANTHER" id="PTHR43618">
    <property type="entry name" value="7-ALPHA-HYDROXYSTEROID DEHYDROGENASE"/>
    <property type="match status" value="1"/>
</dbReference>
<name>A0A1B9GF68_9TREE</name>
<evidence type="ECO:0000313" key="8">
    <source>
        <dbReference type="Proteomes" id="UP000092730"/>
    </source>
</evidence>
<feature type="compositionally biased region" description="Basic and acidic residues" evidence="5">
    <location>
        <begin position="238"/>
        <end position="252"/>
    </location>
</feature>
<dbReference type="OrthoDB" id="3819888at2759"/>
<dbReference type="VEuPathDB" id="FungiDB:I302_01147"/>
<dbReference type="RefSeq" id="XP_019050708.1">
    <property type="nucleotide sequence ID" value="XM_019187830.1"/>
</dbReference>
<dbReference type="AlphaFoldDB" id="A0A1B9GF68"/>
<dbReference type="CDD" id="cd05233">
    <property type="entry name" value="SDR_c"/>
    <property type="match status" value="1"/>
</dbReference>
<dbReference type="PANTHER" id="PTHR43618:SF4">
    <property type="entry name" value="SHORT CHAIN DEHYDROGENASE_REDUCTASE FAMILY (AFU_ORTHOLOGUE AFUA_7G04540)"/>
    <property type="match status" value="1"/>
</dbReference>
<organism evidence="6">
    <name type="scientific">Kwoniella bestiolae CBS 10118</name>
    <dbReference type="NCBI Taxonomy" id="1296100"/>
    <lineage>
        <taxon>Eukaryota</taxon>
        <taxon>Fungi</taxon>
        <taxon>Dikarya</taxon>
        <taxon>Basidiomycota</taxon>
        <taxon>Agaricomycotina</taxon>
        <taxon>Tremellomycetes</taxon>
        <taxon>Tremellales</taxon>
        <taxon>Cryptococcaceae</taxon>
        <taxon>Kwoniella</taxon>
    </lineage>
</organism>
<dbReference type="PRINTS" id="PR00081">
    <property type="entry name" value="GDHRDH"/>
</dbReference>
<evidence type="ECO:0000256" key="4">
    <source>
        <dbReference type="RuleBase" id="RU000363"/>
    </source>
</evidence>
<evidence type="ECO:0000313" key="6">
    <source>
        <dbReference type="EMBL" id="OCF29638.1"/>
    </source>
</evidence>
<dbReference type="PROSITE" id="PS00061">
    <property type="entry name" value="ADH_SHORT"/>
    <property type="match status" value="1"/>
</dbReference>
<dbReference type="GO" id="GO:0016491">
    <property type="term" value="F:oxidoreductase activity"/>
    <property type="evidence" value="ECO:0007669"/>
    <property type="project" value="UniProtKB-KW"/>
</dbReference>
<evidence type="ECO:0000256" key="2">
    <source>
        <dbReference type="ARBA" id="ARBA00022857"/>
    </source>
</evidence>
<reference evidence="6" key="3">
    <citation type="submission" date="2014-01" db="EMBL/GenBank/DDBJ databases">
        <title>Evolution of pathogenesis and genome organization in the Tremellales.</title>
        <authorList>
            <person name="Cuomo C."/>
            <person name="Litvintseva A."/>
            <person name="Heitman J."/>
            <person name="Chen Y."/>
            <person name="Sun S."/>
            <person name="Springer D."/>
            <person name="Dromer F."/>
            <person name="Young S."/>
            <person name="Zeng Q."/>
            <person name="Chapman S."/>
            <person name="Gujja S."/>
            <person name="Saif S."/>
            <person name="Birren B."/>
        </authorList>
    </citation>
    <scope>NUCLEOTIDE SEQUENCE</scope>
    <source>
        <strain evidence="6">CBS 10118</strain>
    </source>
</reference>
<dbReference type="EMBL" id="KI894018">
    <property type="protein sequence ID" value="OCF29638.1"/>
    <property type="molecule type" value="Genomic_DNA"/>
</dbReference>
<dbReference type="InterPro" id="IPR052178">
    <property type="entry name" value="Sec_Metab_Biosynth_SDR"/>
</dbReference>
<reference evidence="6" key="1">
    <citation type="submission" date="2013-07" db="EMBL/GenBank/DDBJ databases">
        <title>The Genome Sequence of Cryptococcus bestiolae CBS10118.</title>
        <authorList>
            <consortium name="The Broad Institute Genome Sequencing Platform"/>
            <person name="Cuomo C."/>
            <person name="Litvintseva A."/>
            <person name="Chen Y."/>
            <person name="Heitman J."/>
            <person name="Sun S."/>
            <person name="Springer D."/>
            <person name="Dromer F."/>
            <person name="Young S.K."/>
            <person name="Zeng Q."/>
            <person name="Gargeya S."/>
            <person name="Fitzgerald M."/>
            <person name="Abouelleil A."/>
            <person name="Alvarado L."/>
            <person name="Berlin A.M."/>
            <person name="Chapman S.B."/>
            <person name="Dewar J."/>
            <person name="Goldberg J."/>
            <person name="Griggs A."/>
            <person name="Gujja S."/>
            <person name="Hansen M."/>
            <person name="Howarth C."/>
            <person name="Imamovic A."/>
            <person name="Larimer J."/>
            <person name="McCowan C."/>
            <person name="Murphy C."/>
            <person name="Pearson M."/>
            <person name="Priest M."/>
            <person name="Roberts A."/>
            <person name="Saif S."/>
            <person name="Shea T."/>
            <person name="Sykes S."/>
            <person name="Wortman J."/>
            <person name="Nusbaum C."/>
            <person name="Birren B."/>
        </authorList>
    </citation>
    <scope>NUCLEOTIDE SEQUENCE [LARGE SCALE GENOMIC DNA]</scope>
    <source>
        <strain evidence="6">CBS 10118</strain>
    </source>
</reference>
<evidence type="ECO:0000256" key="3">
    <source>
        <dbReference type="ARBA" id="ARBA00023002"/>
    </source>
</evidence>
<dbReference type="InterPro" id="IPR020904">
    <property type="entry name" value="Sc_DH/Rdtase_CS"/>
</dbReference>
<evidence type="ECO:0000256" key="5">
    <source>
        <dbReference type="SAM" id="MobiDB-lite"/>
    </source>
</evidence>
<dbReference type="Proteomes" id="UP000092730">
    <property type="component" value="Chromosome 1"/>
</dbReference>
<sequence length="301" mass="31430">MSDHTHLKAENLFSCKGLTAVVTGGGTGIGLMQTLALVESGARVFITSRNAEKLQDVAKKYGGDGKTKGEIIPVQGDISNKEGIEKLIKEIEGKASGGVNVLFNNAGIAGEGSREGYEDVNSEDASAYSKQLLKSEFKEWDDILHTNVAGQYFTAAAFIPLLNAGAKSTKGYASQIINVSSISGLMKGASGGQFAYAASKAALVQMSKVMAREFLPLRIRVNQIAPGIFPSEMTAGDSDQHTHKSDLSDTSKGKGLPSGRPGKEDDMAAATLYLASYAGVFVNGQFIAPDGGATVATPSSI</sequence>
<dbReference type="EMBL" id="CP144541">
    <property type="protein sequence ID" value="WVW80475.1"/>
    <property type="molecule type" value="Genomic_DNA"/>
</dbReference>
<keyword evidence="8" id="KW-1185">Reference proteome</keyword>
<protein>
    <recommendedName>
        <fullName evidence="9">Short-chain dehydrogenase</fullName>
    </recommendedName>
</protein>